<proteinExistence type="inferred from homology"/>
<accession>A0A4P6EPA2</accession>
<evidence type="ECO:0000256" key="2">
    <source>
        <dbReference type="ARBA" id="ARBA00008520"/>
    </source>
</evidence>
<dbReference type="PANTHER" id="PTHR43649">
    <property type="entry name" value="ARABINOSE-BINDING PROTEIN-RELATED"/>
    <property type="match status" value="1"/>
</dbReference>
<dbReference type="Pfam" id="PF01547">
    <property type="entry name" value="SBP_bac_1"/>
    <property type="match status" value="1"/>
</dbReference>
<dbReference type="Proteomes" id="UP000291758">
    <property type="component" value="Chromosome"/>
</dbReference>
<dbReference type="InterPro" id="IPR006059">
    <property type="entry name" value="SBP"/>
</dbReference>
<gene>
    <name evidence="6" type="primary">ngcE</name>
    <name evidence="6" type="ORF">ET495_16870</name>
</gene>
<evidence type="ECO:0000256" key="4">
    <source>
        <dbReference type="ARBA" id="ARBA00022729"/>
    </source>
</evidence>
<keyword evidence="3" id="KW-0813">Transport</keyword>
<dbReference type="EMBL" id="CP035495">
    <property type="protein sequence ID" value="QAY64594.1"/>
    <property type="molecule type" value="Genomic_DNA"/>
</dbReference>
<protein>
    <submittedName>
        <fullName evidence="6">Carbohydrate ABC transporter, N-acetylglucosamine/diacetylchitobiose-binding protein</fullName>
    </submittedName>
</protein>
<comment type="subcellular location">
    <subcellularLocation>
        <location evidence="1">Cell envelope</location>
    </subcellularLocation>
</comment>
<dbReference type="NCBIfam" id="TIGR03851">
    <property type="entry name" value="chitin_NgcE"/>
    <property type="match status" value="1"/>
</dbReference>
<keyword evidence="7" id="KW-1185">Reference proteome</keyword>
<evidence type="ECO:0000256" key="1">
    <source>
        <dbReference type="ARBA" id="ARBA00004196"/>
    </source>
</evidence>
<evidence type="ECO:0000256" key="5">
    <source>
        <dbReference type="SAM" id="MobiDB-lite"/>
    </source>
</evidence>
<dbReference type="Gene3D" id="3.40.190.10">
    <property type="entry name" value="Periplasmic binding protein-like II"/>
    <property type="match status" value="1"/>
</dbReference>
<keyword evidence="4" id="KW-0732">Signal</keyword>
<evidence type="ECO:0000313" key="6">
    <source>
        <dbReference type="EMBL" id="QAY64594.1"/>
    </source>
</evidence>
<dbReference type="GO" id="GO:0030313">
    <property type="term" value="C:cell envelope"/>
    <property type="evidence" value="ECO:0007669"/>
    <property type="project" value="UniProtKB-SubCell"/>
</dbReference>
<dbReference type="SUPFAM" id="SSF53850">
    <property type="entry name" value="Periplasmic binding protein-like II"/>
    <property type="match status" value="1"/>
</dbReference>
<dbReference type="InterPro" id="IPR050490">
    <property type="entry name" value="Bact_solute-bd_prot1"/>
</dbReference>
<dbReference type="InterPro" id="IPR022386">
    <property type="entry name" value="Chitin_NgcE"/>
</dbReference>
<evidence type="ECO:0000313" key="7">
    <source>
        <dbReference type="Proteomes" id="UP000291758"/>
    </source>
</evidence>
<dbReference type="AlphaFoldDB" id="A0A4P6EPA2"/>
<reference evidence="6 7" key="1">
    <citation type="submission" date="2019-01" db="EMBL/GenBank/DDBJ databases">
        <title>Genome sequencing of strain 2JSPR-7.</title>
        <authorList>
            <person name="Heo J."/>
            <person name="Kim S.-J."/>
            <person name="Kim J.-S."/>
            <person name="Hong S.-B."/>
            <person name="Kwon S.-W."/>
        </authorList>
    </citation>
    <scope>NUCLEOTIDE SEQUENCE [LARGE SCALE GENOMIC DNA]</scope>
    <source>
        <strain evidence="6 7">2JSPR-7</strain>
    </source>
</reference>
<comment type="similarity">
    <text evidence="2">Belongs to the bacterial solute-binding protein 1 family.</text>
</comment>
<organism evidence="6 7">
    <name type="scientific">Xylanimonas allomyrinae</name>
    <dbReference type="NCBI Taxonomy" id="2509459"/>
    <lineage>
        <taxon>Bacteria</taxon>
        <taxon>Bacillati</taxon>
        <taxon>Actinomycetota</taxon>
        <taxon>Actinomycetes</taxon>
        <taxon>Micrococcales</taxon>
        <taxon>Promicromonosporaceae</taxon>
        <taxon>Xylanimonas</taxon>
    </lineage>
</organism>
<sequence length="483" mass="50673">MAPRMAASGQRTAGRHGPREDAVPRRVLLRPRLALAVVLALGAAPAACAPGETGPGGDPTGDVVGPFGAPAGADLEVYVFDGGYGAEYTDTVVDLYHRGLPGSRVDVSAVQEIATQLQPRFVAGNPPDLVDNSGRPLEVTTLADAGQLTDLAPLLAAPSFDDPAVTVGETLVDGVVQAGTHDGTLLELRYVNTAYGLWYSRSLFDRHGWTVPTTWDELLALGEQAKAEGIALLAYPGQAMSYLADVFVALVGKQAGLGALEALDNLEPGAWRAPAVVAAFDALAGLRTRGLVLDGCEGLDHTQAQTAFVRGEALFYPAGSWLENEMRHVTPAGFEMAIAPVPLLDDDAALDAAALTVVPGEPFVVPARAANPAGAMEFLRAMLSREAAADFTRRTGVPTVVRGTTGDADLPALRTVTEAIDAGAQPQLRAWFRTWYEPLRTQVFATLGDVLAGRVTAQEAATTLQETADDVAADDAITKHTRR</sequence>
<evidence type="ECO:0000256" key="3">
    <source>
        <dbReference type="ARBA" id="ARBA00022448"/>
    </source>
</evidence>
<dbReference type="KEGG" id="xyl:ET495_16870"/>
<dbReference type="PANTHER" id="PTHR43649:SF31">
    <property type="entry name" value="SN-GLYCEROL-3-PHOSPHATE-BINDING PERIPLASMIC PROTEIN UGPB"/>
    <property type="match status" value="1"/>
</dbReference>
<dbReference type="OrthoDB" id="8663148at2"/>
<name>A0A4P6EPA2_9MICO</name>
<feature type="region of interest" description="Disordered" evidence="5">
    <location>
        <begin position="1"/>
        <end position="24"/>
    </location>
</feature>